<dbReference type="GO" id="GO:0005794">
    <property type="term" value="C:Golgi apparatus"/>
    <property type="evidence" value="ECO:0007669"/>
    <property type="project" value="TreeGrafter"/>
</dbReference>
<accession>A0A5N5HKX2</accession>
<dbReference type="GO" id="GO:0031902">
    <property type="term" value="C:late endosome membrane"/>
    <property type="evidence" value="ECO:0007669"/>
    <property type="project" value="TreeGrafter"/>
</dbReference>
<evidence type="ECO:0000256" key="7">
    <source>
        <dbReference type="SAM" id="Phobius"/>
    </source>
</evidence>
<evidence type="ECO:0000256" key="4">
    <source>
        <dbReference type="ARBA" id="ARBA00022927"/>
    </source>
</evidence>
<evidence type="ECO:0000256" key="5">
    <source>
        <dbReference type="ARBA" id="ARBA00022989"/>
    </source>
</evidence>
<comment type="subcellular location">
    <subcellularLocation>
        <location evidence="1">Membrane</location>
        <topology evidence="1">Single-pass type IV membrane protein</topology>
    </subcellularLocation>
</comment>
<gene>
    <name evidence="8" type="ORF">D8674_020410</name>
</gene>
<dbReference type="GO" id="GO:0031201">
    <property type="term" value="C:SNARE complex"/>
    <property type="evidence" value="ECO:0007669"/>
    <property type="project" value="TreeGrafter"/>
</dbReference>
<name>A0A5N5HKX2_9ROSA</name>
<dbReference type="AlphaFoldDB" id="A0A5N5HKX2"/>
<dbReference type="EMBL" id="SMOL01000157">
    <property type="protein sequence ID" value="KAB2626792.1"/>
    <property type="molecule type" value="Genomic_DNA"/>
</dbReference>
<dbReference type="GO" id="GO:0005789">
    <property type="term" value="C:endoplasmic reticulum membrane"/>
    <property type="evidence" value="ECO:0007669"/>
    <property type="project" value="TreeGrafter"/>
</dbReference>
<keyword evidence="3 7" id="KW-0812">Transmembrane</keyword>
<protein>
    <submittedName>
        <fullName evidence="8">Membrin-11-like</fullName>
    </submittedName>
</protein>
<dbReference type="GO" id="GO:0000149">
    <property type="term" value="F:SNARE binding"/>
    <property type="evidence" value="ECO:0007669"/>
    <property type="project" value="TreeGrafter"/>
</dbReference>
<keyword evidence="5 7" id="KW-1133">Transmembrane helix</keyword>
<dbReference type="GO" id="GO:0006906">
    <property type="term" value="P:vesicle fusion"/>
    <property type="evidence" value="ECO:0007669"/>
    <property type="project" value="TreeGrafter"/>
</dbReference>
<dbReference type="GO" id="GO:0005484">
    <property type="term" value="F:SNAP receptor activity"/>
    <property type="evidence" value="ECO:0007669"/>
    <property type="project" value="TreeGrafter"/>
</dbReference>
<comment type="caution">
    <text evidence="8">The sequence shown here is derived from an EMBL/GenBank/DDBJ whole genome shotgun (WGS) entry which is preliminary data.</text>
</comment>
<dbReference type="PANTHER" id="PTHR21230">
    <property type="entry name" value="VESICLE TRANSPORT V-SNARE PROTEIN VTI1-RELATED"/>
    <property type="match status" value="1"/>
</dbReference>
<keyword evidence="6 7" id="KW-0472">Membrane</keyword>
<organism evidence="8 9">
    <name type="scientific">Pyrus ussuriensis x Pyrus communis</name>
    <dbReference type="NCBI Taxonomy" id="2448454"/>
    <lineage>
        <taxon>Eukaryota</taxon>
        <taxon>Viridiplantae</taxon>
        <taxon>Streptophyta</taxon>
        <taxon>Embryophyta</taxon>
        <taxon>Tracheophyta</taxon>
        <taxon>Spermatophyta</taxon>
        <taxon>Magnoliopsida</taxon>
        <taxon>eudicotyledons</taxon>
        <taxon>Gunneridae</taxon>
        <taxon>Pentapetalae</taxon>
        <taxon>rosids</taxon>
        <taxon>fabids</taxon>
        <taxon>Rosales</taxon>
        <taxon>Rosaceae</taxon>
        <taxon>Amygdaloideae</taxon>
        <taxon>Maleae</taxon>
        <taxon>Pyrus</taxon>
    </lineage>
</organism>
<sequence length="203" mass="23779">MQLTWTQDPNSTLFLSLTCVCVGFARFLCFFITKTELGFLGLTKKEGGRYGFRGEDLSTSIKRYISQIQSLLEHIAEEAQSLKDSLDRYDARNQKRATKRERAELLGRANGDSAHVMRIFDKEAQAGDLVRNSARMLEETNATGETILRKYTEQREFLKVVCYVFMIWVFFQFAFWLSKISKFLYKNIRTKLHIEEFMMNFLE</sequence>
<evidence type="ECO:0000256" key="6">
    <source>
        <dbReference type="ARBA" id="ARBA00023136"/>
    </source>
</evidence>
<reference evidence="9" key="2">
    <citation type="submission" date="2019-10" db="EMBL/GenBank/DDBJ databases">
        <title>A de novo genome assembly of a pear dwarfing rootstock.</title>
        <authorList>
            <person name="Wang F."/>
            <person name="Wang J."/>
            <person name="Li S."/>
            <person name="Zhang Y."/>
            <person name="Fang M."/>
            <person name="Ma L."/>
            <person name="Zhao Y."/>
            <person name="Jiang S."/>
        </authorList>
    </citation>
    <scope>NUCLEOTIDE SEQUENCE [LARGE SCALE GENOMIC DNA]</scope>
</reference>
<evidence type="ECO:0000256" key="3">
    <source>
        <dbReference type="ARBA" id="ARBA00022692"/>
    </source>
</evidence>
<evidence type="ECO:0000313" key="8">
    <source>
        <dbReference type="EMBL" id="KAB2626792.1"/>
    </source>
</evidence>
<proteinExistence type="predicted"/>
<reference evidence="8 9" key="1">
    <citation type="submission" date="2019-09" db="EMBL/GenBank/DDBJ databases">
        <authorList>
            <person name="Ou C."/>
        </authorList>
    </citation>
    <scope>NUCLEOTIDE SEQUENCE [LARGE SCALE GENOMIC DNA]</scope>
    <source>
        <strain evidence="8">S2</strain>
        <tissue evidence="8">Leaf</tissue>
    </source>
</reference>
<dbReference type="GO" id="GO:0015031">
    <property type="term" value="P:protein transport"/>
    <property type="evidence" value="ECO:0007669"/>
    <property type="project" value="UniProtKB-KW"/>
</dbReference>
<evidence type="ECO:0000256" key="2">
    <source>
        <dbReference type="ARBA" id="ARBA00022448"/>
    </source>
</evidence>
<evidence type="ECO:0000313" key="9">
    <source>
        <dbReference type="Proteomes" id="UP000327157"/>
    </source>
</evidence>
<keyword evidence="4" id="KW-0653">Protein transport</keyword>
<dbReference type="PANTHER" id="PTHR21230:SF1">
    <property type="entry name" value="GOLGI SNAP RECEPTOR COMPLEX MEMBER 2"/>
    <property type="match status" value="1"/>
</dbReference>
<keyword evidence="2" id="KW-0813">Transport</keyword>
<evidence type="ECO:0000256" key="1">
    <source>
        <dbReference type="ARBA" id="ARBA00004211"/>
    </source>
</evidence>
<keyword evidence="9" id="KW-1185">Reference proteome</keyword>
<dbReference type="Proteomes" id="UP000327157">
    <property type="component" value="Chromosome 2"/>
</dbReference>
<feature type="transmembrane region" description="Helical" evidence="7">
    <location>
        <begin position="157"/>
        <end position="177"/>
    </location>
</feature>
<dbReference type="OrthoDB" id="158360at2759"/>
<reference evidence="8 9" key="3">
    <citation type="submission" date="2019-11" db="EMBL/GenBank/DDBJ databases">
        <title>A de novo genome assembly of a pear dwarfing rootstock.</title>
        <authorList>
            <person name="Wang F."/>
            <person name="Wang J."/>
            <person name="Li S."/>
            <person name="Zhang Y."/>
            <person name="Fang M."/>
            <person name="Ma L."/>
            <person name="Zhao Y."/>
            <person name="Jiang S."/>
        </authorList>
    </citation>
    <scope>NUCLEOTIDE SEQUENCE [LARGE SCALE GENOMIC DNA]</scope>
    <source>
        <strain evidence="8">S2</strain>
        <tissue evidence="8">Leaf</tissue>
    </source>
</reference>
<dbReference type="GO" id="GO:0012507">
    <property type="term" value="C:ER to Golgi transport vesicle membrane"/>
    <property type="evidence" value="ECO:0007669"/>
    <property type="project" value="TreeGrafter"/>
</dbReference>
<feature type="transmembrane region" description="Helical" evidence="7">
    <location>
        <begin position="12"/>
        <end position="32"/>
    </location>
</feature>